<proteinExistence type="predicted"/>
<dbReference type="AlphaFoldDB" id="A0A1J9Q537"/>
<dbReference type="EMBL" id="LGTZ01003068">
    <property type="protein sequence ID" value="OJD10269.1"/>
    <property type="molecule type" value="Genomic_DNA"/>
</dbReference>
<name>A0A1J9Q537_9EURO</name>
<keyword evidence="2" id="KW-1185">Reference proteome</keyword>
<dbReference type="Proteomes" id="UP000242791">
    <property type="component" value="Unassembled WGS sequence"/>
</dbReference>
<dbReference type="VEuPathDB" id="FungiDB:ACJ73_09856"/>
<comment type="caution">
    <text evidence="1">The sequence shown here is derived from an EMBL/GenBank/DDBJ whole genome shotgun (WGS) entry which is preliminary data.</text>
</comment>
<gene>
    <name evidence="1" type="ORF">ACJ73_09856</name>
</gene>
<accession>A0A1J9Q537</accession>
<evidence type="ECO:0000313" key="1">
    <source>
        <dbReference type="EMBL" id="OJD10269.1"/>
    </source>
</evidence>
<evidence type="ECO:0000313" key="2">
    <source>
        <dbReference type="Proteomes" id="UP000242791"/>
    </source>
</evidence>
<protein>
    <submittedName>
        <fullName evidence="1">Uncharacterized protein</fullName>
    </submittedName>
</protein>
<reference evidence="1 2" key="1">
    <citation type="submission" date="2015-08" db="EMBL/GenBank/DDBJ databases">
        <title>Emmonsia species relationships and genome sequence.</title>
        <authorList>
            <person name="Cuomo C.A."/>
            <person name="Schwartz I.S."/>
            <person name="Kenyon C."/>
            <person name="De Hoog G.S."/>
            <person name="Govender N.P."/>
            <person name="Botha A."/>
            <person name="Moreno L."/>
            <person name="De Vries M."/>
            <person name="Munoz J.F."/>
            <person name="Stielow J.B."/>
        </authorList>
    </citation>
    <scope>NUCLEOTIDE SEQUENCE [LARGE SCALE GENOMIC DNA]</scope>
    <source>
        <strain evidence="1 2">EI222</strain>
    </source>
</reference>
<sequence>MSRTTRTVTSSVTLPVVWLYGEKIQLRRHYVGFNVQALKECAYRELGGRCVGISKPPDEGLYNALSLDHLPSSKQKAGARFVIGPTTERAFFIDGYHGQEIDQSPMHVLIQTYLPPVNFRIGAWAKLSISI</sequence>
<organism evidence="1 2">
    <name type="scientific">Blastomyces percursus</name>
    <dbReference type="NCBI Taxonomy" id="1658174"/>
    <lineage>
        <taxon>Eukaryota</taxon>
        <taxon>Fungi</taxon>
        <taxon>Dikarya</taxon>
        <taxon>Ascomycota</taxon>
        <taxon>Pezizomycotina</taxon>
        <taxon>Eurotiomycetes</taxon>
        <taxon>Eurotiomycetidae</taxon>
        <taxon>Onygenales</taxon>
        <taxon>Ajellomycetaceae</taxon>
        <taxon>Blastomyces</taxon>
    </lineage>
</organism>